<reference evidence="3" key="1">
    <citation type="journal article" date="2012" name="PLoS Genet.">
        <title>The genomes of the fungal plant pathogens Cladosporium fulvum and Dothistroma septosporum reveal adaptation to different hosts and lifestyles but also signatures of common ancestry.</title>
        <authorList>
            <person name="de Wit P.J.G.M."/>
            <person name="van der Burgt A."/>
            <person name="Oekmen B."/>
            <person name="Stergiopoulos I."/>
            <person name="Abd-Elsalam K.A."/>
            <person name="Aerts A.L."/>
            <person name="Bahkali A.H."/>
            <person name="Beenen H.G."/>
            <person name="Chettri P."/>
            <person name="Cox M.P."/>
            <person name="Datema E."/>
            <person name="de Vries R.P."/>
            <person name="Dhillon B."/>
            <person name="Ganley A.R."/>
            <person name="Griffiths S.A."/>
            <person name="Guo Y."/>
            <person name="Hamelin R.C."/>
            <person name="Henrissat B."/>
            <person name="Kabir M.S."/>
            <person name="Jashni M.K."/>
            <person name="Kema G."/>
            <person name="Klaubauf S."/>
            <person name="Lapidus A."/>
            <person name="Levasseur A."/>
            <person name="Lindquist E."/>
            <person name="Mehrabi R."/>
            <person name="Ohm R.A."/>
            <person name="Owen T.J."/>
            <person name="Salamov A."/>
            <person name="Schwelm A."/>
            <person name="Schijlen E."/>
            <person name="Sun H."/>
            <person name="van den Burg H.A."/>
            <person name="van Ham R.C.H.J."/>
            <person name="Zhang S."/>
            <person name="Goodwin S.B."/>
            <person name="Grigoriev I.V."/>
            <person name="Collemare J."/>
            <person name="Bradshaw R.E."/>
        </authorList>
    </citation>
    <scope>NUCLEOTIDE SEQUENCE [LARGE SCALE GENOMIC DNA]</scope>
    <source>
        <strain evidence="3">NZE10 / CBS 128990</strain>
    </source>
</reference>
<organism evidence="2 3">
    <name type="scientific">Dothistroma septosporum (strain NZE10 / CBS 128990)</name>
    <name type="common">Red band needle blight fungus</name>
    <name type="synonym">Mycosphaerella pini</name>
    <dbReference type="NCBI Taxonomy" id="675120"/>
    <lineage>
        <taxon>Eukaryota</taxon>
        <taxon>Fungi</taxon>
        <taxon>Dikarya</taxon>
        <taxon>Ascomycota</taxon>
        <taxon>Pezizomycotina</taxon>
        <taxon>Dothideomycetes</taxon>
        <taxon>Dothideomycetidae</taxon>
        <taxon>Mycosphaerellales</taxon>
        <taxon>Mycosphaerellaceae</taxon>
        <taxon>Dothistroma</taxon>
    </lineage>
</organism>
<feature type="compositionally biased region" description="Basic and acidic residues" evidence="1">
    <location>
        <begin position="198"/>
        <end position="216"/>
    </location>
</feature>
<evidence type="ECO:0000313" key="3">
    <source>
        <dbReference type="Proteomes" id="UP000016933"/>
    </source>
</evidence>
<sequence length="296" mass="33402">MTRTVLVAKSRALALLWARETASQAYKQHDERDADEHLETRFDKRLHDHRLQSERGCCLTEADSCKAIDARSSTSSDPEGCRSQNNARADMIPSLAAIDLDFTTIKSYLVMTEGGGQYKRQRARRSTAEEREGAGNKQRIESIRPSLEIVALDDEVKSGGSYTVFTTGSNEGRTLVHCEANWPLQRRAHLVKRHPIHENEHTFPRDQRPHRQRDLPPPRTSTHIAHNITHPGILIAYFQRSFELLSGRTSSLRSTQSDAIRPIDTAPIGLIPPQLFRVVASILELWIRDADATAIK</sequence>
<feature type="region of interest" description="Disordered" evidence="1">
    <location>
        <begin position="116"/>
        <end position="138"/>
    </location>
</feature>
<gene>
    <name evidence="2" type="ORF">DOTSEDRAFT_37551</name>
</gene>
<dbReference type="AlphaFoldDB" id="N1PEL3"/>
<dbReference type="EMBL" id="KB446543">
    <property type="protein sequence ID" value="EME40797.1"/>
    <property type="molecule type" value="Genomic_DNA"/>
</dbReference>
<proteinExistence type="predicted"/>
<evidence type="ECO:0000256" key="1">
    <source>
        <dbReference type="SAM" id="MobiDB-lite"/>
    </source>
</evidence>
<protein>
    <submittedName>
        <fullName evidence="2">Uncharacterized protein</fullName>
    </submittedName>
</protein>
<accession>N1PEL3</accession>
<dbReference type="Proteomes" id="UP000016933">
    <property type="component" value="Unassembled WGS sequence"/>
</dbReference>
<reference evidence="2 3" key="2">
    <citation type="journal article" date="2012" name="PLoS Pathog.">
        <title>Diverse lifestyles and strategies of plant pathogenesis encoded in the genomes of eighteen Dothideomycetes fungi.</title>
        <authorList>
            <person name="Ohm R.A."/>
            <person name="Feau N."/>
            <person name="Henrissat B."/>
            <person name="Schoch C.L."/>
            <person name="Horwitz B.A."/>
            <person name="Barry K.W."/>
            <person name="Condon B.J."/>
            <person name="Copeland A.C."/>
            <person name="Dhillon B."/>
            <person name="Glaser F."/>
            <person name="Hesse C.N."/>
            <person name="Kosti I."/>
            <person name="LaButti K."/>
            <person name="Lindquist E.A."/>
            <person name="Lucas S."/>
            <person name="Salamov A.A."/>
            <person name="Bradshaw R.E."/>
            <person name="Ciuffetti L."/>
            <person name="Hamelin R.C."/>
            <person name="Kema G.H.J."/>
            <person name="Lawrence C."/>
            <person name="Scott J.A."/>
            <person name="Spatafora J.W."/>
            <person name="Turgeon B.G."/>
            <person name="de Wit P.J.G.M."/>
            <person name="Zhong S."/>
            <person name="Goodwin S.B."/>
            <person name="Grigoriev I.V."/>
        </authorList>
    </citation>
    <scope>NUCLEOTIDE SEQUENCE [LARGE SCALE GENOMIC DNA]</scope>
    <source>
        <strain evidence="3">NZE10 / CBS 128990</strain>
    </source>
</reference>
<evidence type="ECO:0000313" key="2">
    <source>
        <dbReference type="EMBL" id="EME40797.1"/>
    </source>
</evidence>
<feature type="region of interest" description="Disordered" evidence="1">
    <location>
        <begin position="198"/>
        <end position="219"/>
    </location>
</feature>
<dbReference type="HOGENOM" id="CLU_940175_0_0_1"/>
<feature type="compositionally biased region" description="Basic and acidic residues" evidence="1">
    <location>
        <begin position="126"/>
        <end position="138"/>
    </location>
</feature>
<name>N1PEL3_DOTSN</name>
<keyword evidence="3" id="KW-1185">Reference proteome</keyword>